<dbReference type="PROSITE" id="PS50209">
    <property type="entry name" value="CARD"/>
    <property type="match status" value="1"/>
</dbReference>
<dbReference type="STRING" id="28743.ENSCVAP00000023683"/>
<keyword evidence="3" id="KW-1185">Reference proteome</keyword>
<reference evidence="2" key="1">
    <citation type="submission" date="2025-08" db="UniProtKB">
        <authorList>
            <consortium name="Ensembl"/>
        </authorList>
    </citation>
    <scope>IDENTIFICATION</scope>
</reference>
<dbReference type="Ensembl" id="ENSCVAT00000006109.1">
    <property type="protein sequence ID" value="ENSCVAP00000023683.1"/>
    <property type="gene ID" value="ENSCVAG00000007217.1"/>
</dbReference>
<evidence type="ECO:0000259" key="1">
    <source>
        <dbReference type="PROSITE" id="PS50209"/>
    </source>
</evidence>
<organism evidence="2 3">
    <name type="scientific">Cyprinodon variegatus</name>
    <name type="common">Sheepshead minnow</name>
    <dbReference type="NCBI Taxonomy" id="28743"/>
    <lineage>
        <taxon>Eukaryota</taxon>
        <taxon>Metazoa</taxon>
        <taxon>Chordata</taxon>
        <taxon>Craniata</taxon>
        <taxon>Vertebrata</taxon>
        <taxon>Euteleostomi</taxon>
        <taxon>Actinopterygii</taxon>
        <taxon>Neopterygii</taxon>
        <taxon>Teleostei</taxon>
        <taxon>Neoteleostei</taxon>
        <taxon>Acanthomorphata</taxon>
        <taxon>Ovalentaria</taxon>
        <taxon>Atherinomorphae</taxon>
        <taxon>Cyprinodontiformes</taxon>
        <taxon>Cyprinodontidae</taxon>
        <taxon>Cyprinodon</taxon>
    </lineage>
</organism>
<dbReference type="AlphaFoldDB" id="A0A3Q2DV04"/>
<dbReference type="InterPro" id="IPR001315">
    <property type="entry name" value="CARD"/>
</dbReference>
<evidence type="ECO:0000313" key="3">
    <source>
        <dbReference type="Proteomes" id="UP000265020"/>
    </source>
</evidence>
<accession>A0A3Q2DV04</accession>
<feature type="domain" description="CARD" evidence="1">
    <location>
        <begin position="1"/>
        <end position="67"/>
    </location>
</feature>
<dbReference type="Proteomes" id="UP000265020">
    <property type="component" value="Unassembled WGS sequence"/>
</dbReference>
<proteinExistence type="predicted"/>
<dbReference type="GeneTree" id="ENSGT01040000241487"/>
<dbReference type="GO" id="GO:0042981">
    <property type="term" value="P:regulation of apoptotic process"/>
    <property type="evidence" value="ECO:0007669"/>
    <property type="project" value="InterPro"/>
</dbReference>
<evidence type="ECO:0000313" key="2">
    <source>
        <dbReference type="Ensembl" id="ENSCVAP00000023683.1"/>
    </source>
</evidence>
<dbReference type="Pfam" id="PF00619">
    <property type="entry name" value="CARD"/>
    <property type="match status" value="1"/>
</dbReference>
<name>A0A3Q2DV04_CYPVA</name>
<dbReference type="InterPro" id="IPR011029">
    <property type="entry name" value="DEATH-like_dom_sf"/>
</dbReference>
<reference evidence="2" key="2">
    <citation type="submission" date="2025-09" db="UniProtKB">
        <authorList>
            <consortium name="Ensembl"/>
        </authorList>
    </citation>
    <scope>IDENTIFICATION</scope>
</reference>
<dbReference type="SUPFAM" id="SSF47986">
    <property type="entry name" value="DEATH domain"/>
    <property type="match status" value="1"/>
</dbReference>
<protein>
    <recommendedName>
        <fullName evidence="1">CARD domain-containing protein</fullName>
    </recommendedName>
</protein>
<dbReference type="Gene3D" id="1.10.533.10">
    <property type="entry name" value="Death Domain, Fas"/>
    <property type="match status" value="1"/>
</dbReference>
<sequence>MSQILKVFTIWKQKKQIQIQKWEQDLKIKDQYDQTKMDKARVLVDTVKKKGNDASSAMISFLCELDPFFSQHLGLI</sequence>